<accession>A0A7E4W9H7</accession>
<feature type="compositionally biased region" description="Low complexity" evidence="1">
    <location>
        <begin position="93"/>
        <end position="103"/>
    </location>
</feature>
<feature type="region of interest" description="Disordered" evidence="1">
    <location>
        <begin position="1"/>
        <end position="218"/>
    </location>
</feature>
<feature type="compositionally biased region" description="Basic residues" evidence="1">
    <location>
        <begin position="167"/>
        <end position="177"/>
    </location>
</feature>
<dbReference type="WBParaSite" id="Pan_g8991.t1">
    <property type="protein sequence ID" value="Pan_g8991.t1"/>
    <property type="gene ID" value="Pan_g8991"/>
</dbReference>
<dbReference type="Proteomes" id="UP000492821">
    <property type="component" value="Unassembled WGS sequence"/>
</dbReference>
<feature type="compositionally biased region" description="Polar residues" evidence="1">
    <location>
        <begin position="1"/>
        <end position="29"/>
    </location>
</feature>
<evidence type="ECO:0000256" key="1">
    <source>
        <dbReference type="SAM" id="MobiDB-lite"/>
    </source>
</evidence>
<feature type="compositionally biased region" description="Basic residues" evidence="1">
    <location>
        <begin position="120"/>
        <end position="135"/>
    </location>
</feature>
<proteinExistence type="predicted"/>
<feature type="compositionally biased region" description="Basic residues" evidence="1">
    <location>
        <begin position="209"/>
        <end position="218"/>
    </location>
</feature>
<name>A0A7E4W9H7_PANRE</name>
<sequence length="737" mass="84169">MPDPSIPTTSAESDPNLQSKTVFLTTSTGGHLVTIPPQNLAERRYANARVRKAPPSKEYPGHDQPNAFKAPAQHQRSTGRKIKTEIKEEVEEAVPVVEAPAATKTRRSKKVKVEEDVKVLKVKPPPKKPGRKKKSPAPPPVPKQPRKRKKSPVVVVKEEILEESPPTKKKKVGRPARIKQEVPEEPPEVKQEVVDPESDVSVIPEVSPPRRKKKRARVPKPKPIVLYEPDWYHAPSEDEKSDTSAESVDLSGPAHFPAYVPYIPPVPRHWEILPCENYDLADVLTIHPSLESIIEEVRHEDSNCILYRKLELPDAENLPPLPLEDPAPYSCYLQTANPRAHLSVVKSKRDPAERLNLLELKQFVHQKYPPSTQPAILYYLEFVSDQSHILSRGSTVTQYVQSLALARCFCETLGNKVEVSVLEMVDFTFQYGNREVVALFSVLLRFINSMARSVIKSFLKNCQKSTSRRIELAVNVPVVDPYFNLIARCPFIKTNRLPELVVVIQNVDQKRYSCVDYTVFHDEGYKHLWEAIQIYFPRKGYDVREIVVQYGINGENLPESVDYICRTLRQCVYNYSSVTVIGLGSEALLAHKACSYVDGLNALICVNPEMSYKDTDVFPRVLQIPIEDYSNAYCPTMWVIGEDHRHSVFKDYFDSYMENVSTGYAFFCVDKADKFMKIRETTLLEHRITQSIVNRIVLDQMHYFLTRKARNKQCYLTSNEPHESRDRAWAGKAKKER</sequence>
<evidence type="ECO:0000313" key="2">
    <source>
        <dbReference type="Proteomes" id="UP000492821"/>
    </source>
</evidence>
<reference evidence="3" key="2">
    <citation type="submission" date="2020-10" db="UniProtKB">
        <authorList>
            <consortium name="WormBaseParasite"/>
        </authorList>
    </citation>
    <scope>IDENTIFICATION</scope>
</reference>
<organism evidence="2 3">
    <name type="scientific">Panagrellus redivivus</name>
    <name type="common">Microworm</name>
    <dbReference type="NCBI Taxonomy" id="6233"/>
    <lineage>
        <taxon>Eukaryota</taxon>
        <taxon>Metazoa</taxon>
        <taxon>Ecdysozoa</taxon>
        <taxon>Nematoda</taxon>
        <taxon>Chromadorea</taxon>
        <taxon>Rhabditida</taxon>
        <taxon>Tylenchina</taxon>
        <taxon>Panagrolaimomorpha</taxon>
        <taxon>Panagrolaimoidea</taxon>
        <taxon>Panagrolaimidae</taxon>
        <taxon>Panagrellus</taxon>
    </lineage>
</organism>
<reference evidence="2" key="1">
    <citation type="journal article" date="2013" name="Genetics">
        <title>The draft genome and transcriptome of Panagrellus redivivus are shaped by the harsh demands of a free-living lifestyle.</title>
        <authorList>
            <person name="Srinivasan J."/>
            <person name="Dillman A.R."/>
            <person name="Macchietto M.G."/>
            <person name="Heikkinen L."/>
            <person name="Lakso M."/>
            <person name="Fracchia K.M."/>
            <person name="Antoshechkin I."/>
            <person name="Mortazavi A."/>
            <person name="Wong G."/>
            <person name="Sternberg P.W."/>
        </authorList>
    </citation>
    <scope>NUCLEOTIDE SEQUENCE [LARGE SCALE GENOMIC DNA]</scope>
    <source>
        <strain evidence="2">MT8872</strain>
    </source>
</reference>
<evidence type="ECO:0000313" key="3">
    <source>
        <dbReference type="WBParaSite" id="Pan_g8991.t1"/>
    </source>
</evidence>
<dbReference type="AlphaFoldDB" id="A0A7E4W9H7"/>
<keyword evidence="2" id="KW-1185">Reference proteome</keyword>
<protein>
    <submittedName>
        <fullName evidence="3">SRR1 domain-containing protein</fullName>
    </submittedName>
</protein>
<feature type="compositionally biased region" description="Basic and acidic residues" evidence="1">
    <location>
        <begin position="178"/>
        <end position="193"/>
    </location>
</feature>